<dbReference type="OrthoDB" id="10038298at2759"/>
<evidence type="ECO:0000313" key="14">
    <source>
        <dbReference type="Proteomes" id="UP000886998"/>
    </source>
</evidence>
<dbReference type="SMART" id="SM00248">
    <property type="entry name" value="ANK"/>
    <property type="match status" value="1"/>
</dbReference>
<dbReference type="InterPro" id="IPR050776">
    <property type="entry name" value="Ank_Repeat/CDKN_Inhibitor"/>
</dbReference>
<proteinExistence type="predicted"/>
<keyword evidence="11" id="KW-1053">Target membrane</keyword>
<keyword evidence="11" id="KW-0472">Membrane</keyword>
<protein>
    <submittedName>
        <fullName evidence="13">Potassium channel AKT3</fullName>
    </submittedName>
</protein>
<dbReference type="PANTHER" id="PTHR24201">
    <property type="entry name" value="ANK_REP_REGION DOMAIN-CONTAINING PROTEIN"/>
    <property type="match status" value="1"/>
</dbReference>
<sequence length="99" mass="11184">MAHEENEEFPGRLLHQAALWGNAELLEDLLHGEMLVYLNKTDSHGRTALHAAATNENETCTRILLQAGANPNIASDLTEQFKVRYLNFSFSVLSICFYF</sequence>
<evidence type="ECO:0000313" key="13">
    <source>
        <dbReference type="EMBL" id="GFS33109.1"/>
    </source>
</evidence>
<keyword evidence="8" id="KW-0677">Repeat</keyword>
<evidence type="ECO:0000256" key="9">
    <source>
        <dbReference type="ARBA" id="ARBA00023028"/>
    </source>
</evidence>
<dbReference type="GO" id="GO:0044218">
    <property type="term" value="C:other organism cell membrane"/>
    <property type="evidence" value="ECO:0007669"/>
    <property type="project" value="UniProtKB-KW"/>
</dbReference>
<keyword evidence="14" id="KW-1185">Reference proteome</keyword>
<dbReference type="EMBL" id="BMAV01024430">
    <property type="protein sequence ID" value="GFS33109.1"/>
    <property type="molecule type" value="Genomic_DNA"/>
</dbReference>
<keyword evidence="7" id="KW-0528">Neurotoxin</keyword>
<dbReference type="SUPFAM" id="SSF48403">
    <property type="entry name" value="Ankyrin repeat"/>
    <property type="match status" value="1"/>
</dbReference>
<keyword evidence="10 12" id="KW-0040">ANK repeat</keyword>
<dbReference type="GO" id="GO:0005576">
    <property type="term" value="C:extracellular region"/>
    <property type="evidence" value="ECO:0007669"/>
    <property type="project" value="UniProtKB-SubCell"/>
</dbReference>
<comment type="caution">
    <text evidence="13">The sequence shown here is derived from an EMBL/GenBank/DDBJ whole genome shotgun (WGS) entry which is preliminary data.</text>
</comment>
<gene>
    <name evidence="13" type="primary">X975_26603</name>
    <name evidence="13" type="ORF">TNIN_387241</name>
</gene>
<dbReference type="Pfam" id="PF12796">
    <property type="entry name" value="Ank_2"/>
    <property type="match status" value="1"/>
</dbReference>
<keyword evidence="4" id="KW-0964">Secreted</keyword>
<evidence type="ECO:0000256" key="11">
    <source>
        <dbReference type="ARBA" id="ARBA00023298"/>
    </source>
</evidence>
<keyword evidence="3" id="KW-0268">Exocytosis</keyword>
<evidence type="ECO:0000256" key="12">
    <source>
        <dbReference type="PROSITE-ProRule" id="PRU00023"/>
    </source>
</evidence>
<accession>A0A8X6I799</accession>
<keyword evidence="5" id="KW-1052">Target cell membrane</keyword>
<keyword evidence="13" id="KW-0813">Transport</keyword>
<dbReference type="PANTHER" id="PTHR24201:SF15">
    <property type="entry name" value="ANKYRIN REPEAT DOMAIN-CONTAINING PROTEIN 66"/>
    <property type="match status" value="1"/>
</dbReference>
<dbReference type="PROSITE" id="PS50088">
    <property type="entry name" value="ANK_REPEAT"/>
    <property type="match status" value="1"/>
</dbReference>
<keyword evidence="13" id="KW-0407">Ion channel</keyword>
<dbReference type="GO" id="GO:0044231">
    <property type="term" value="C:host cell presynaptic membrane"/>
    <property type="evidence" value="ECO:0007669"/>
    <property type="project" value="UniProtKB-KW"/>
</dbReference>
<name>A0A8X6I799_9ARAC</name>
<reference evidence="13" key="1">
    <citation type="submission" date="2020-08" db="EMBL/GenBank/DDBJ databases">
        <title>Multicomponent nature underlies the extraordinary mechanical properties of spider dragline silk.</title>
        <authorList>
            <person name="Kono N."/>
            <person name="Nakamura H."/>
            <person name="Mori M."/>
            <person name="Yoshida Y."/>
            <person name="Ohtoshi R."/>
            <person name="Malay A.D."/>
            <person name="Moran D.A.P."/>
            <person name="Tomita M."/>
            <person name="Numata K."/>
            <person name="Arakawa K."/>
        </authorList>
    </citation>
    <scope>NUCLEOTIDE SEQUENCE</scope>
</reference>
<evidence type="ECO:0000256" key="4">
    <source>
        <dbReference type="ARBA" id="ARBA00022525"/>
    </source>
</evidence>
<keyword evidence="13" id="KW-0406">Ion transport</keyword>
<evidence type="ECO:0000256" key="8">
    <source>
        <dbReference type="ARBA" id="ARBA00022737"/>
    </source>
</evidence>
<evidence type="ECO:0000256" key="6">
    <source>
        <dbReference type="ARBA" id="ARBA00022656"/>
    </source>
</evidence>
<keyword evidence="9" id="KW-0638">Presynaptic neurotoxin</keyword>
<feature type="repeat" description="ANK" evidence="12">
    <location>
        <begin position="44"/>
        <end position="76"/>
    </location>
</feature>
<dbReference type="InterPro" id="IPR002110">
    <property type="entry name" value="Ankyrin_rpt"/>
</dbReference>
<organism evidence="13 14">
    <name type="scientific">Trichonephila inaurata madagascariensis</name>
    <dbReference type="NCBI Taxonomy" id="2747483"/>
    <lineage>
        <taxon>Eukaryota</taxon>
        <taxon>Metazoa</taxon>
        <taxon>Ecdysozoa</taxon>
        <taxon>Arthropoda</taxon>
        <taxon>Chelicerata</taxon>
        <taxon>Arachnida</taxon>
        <taxon>Araneae</taxon>
        <taxon>Araneomorphae</taxon>
        <taxon>Entelegynae</taxon>
        <taxon>Araneoidea</taxon>
        <taxon>Nephilidae</taxon>
        <taxon>Trichonephila</taxon>
        <taxon>Trichonephila inaurata</taxon>
    </lineage>
</organism>
<evidence type="ECO:0000256" key="7">
    <source>
        <dbReference type="ARBA" id="ARBA00022699"/>
    </source>
</evidence>
<dbReference type="GO" id="GO:0090729">
    <property type="term" value="F:toxin activity"/>
    <property type="evidence" value="ECO:0007669"/>
    <property type="project" value="UniProtKB-KW"/>
</dbReference>
<dbReference type="InterPro" id="IPR036770">
    <property type="entry name" value="Ankyrin_rpt-contain_sf"/>
</dbReference>
<comment type="subcellular location">
    <subcellularLocation>
        <location evidence="2">Secreted</location>
    </subcellularLocation>
    <subcellularLocation>
        <location evidence="1">Target cell membrane</location>
    </subcellularLocation>
</comment>
<dbReference type="AlphaFoldDB" id="A0A8X6I799"/>
<dbReference type="GO" id="GO:0006887">
    <property type="term" value="P:exocytosis"/>
    <property type="evidence" value="ECO:0007669"/>
    <property type="project" value="UniProtKB-KW"/>
</dbReference>
<evidence type="ECO:0000256" key="5">
    <source>
        <dbReference type="ARBA" id="ARBA00022537"/>
    </source>
</evidence>
<dbReference type="GO" id="GO:0034220">
    <property type="term" value="P:monoatomic ion transmembrane transport"/>
    <property type="evidence" value="ECO:0007669"/>
    <property type="project" value="UniProtKB-KW"/>
</dbReference>
<keyword evidence="6" id="KW-0800">Toxin</keyword>
<dbReference type="Proteomes" id="UP000886998">
    <property type="component" value="Unassembled WGS sequence"/>
</dbReference>
<evidence type="ECO:0000256" key="10">
    <source>
        <dbReference type="ARBA" id="ARBA00023043"/>
    </source>
</evidence>
<evidence type="ECO:0000256" key="3">
    <source>
        <dbReference type="ARBA" id="ARBA00022483"/>
    </source>
</evidence>
<evidence type="ECO:0000256" key="1">
    <source>
        <dbReference type="ARBA" id="ARBA00004175"/>
    </source>
</evidence>
<dbReference type="Gene3D" id="1.25.40.20">
    <property type="entry name" value="Ankyrin repeat-containing domain"/>
    <property type="match status" value="1"/>
</dbReference>
<evidence type="ECO:0000256" key="2">
    <source>
        <dbReference type="ARBA" id="ARBA00004613"/>
    </source>
</evidence>
<dbReference type="PROSITE" id="PS50297">
    <property type="entry name" value="ANK_REP_REGION"/>
    <property type="match status" value="1"/>
</dbReference>